<evidence type="ECO:0000256" key="3">
    <source>
        <dbReference type="SAM" id="MobiDB-lite"/>
    </source>
</evidence>
<feature type="domain" description="Stage III sporulation protein AA AAA+ ATPase" evidence="4">
    <location>
        <begin position="4"/>
        <end position="303"/>
    </location>
</feature>
<dbReference type="OrthoDB" id="9768243at2"/>
<proteinExistence type="predicted"/>
<dbReference type="PANTHER" id="PTHR20953:SF3">
    <property type="entry name" value="P-LOOP CONTAINING NUCLEOSIDE TRIPHOSPHATE HYDROLASES SUPERFAMILY PROTEIN"/>
    <property type="match status" value="1"/>
</dbReference>
<dbReference type="InterPro" id="IPR027417">
    <property type="entry name" value="P-loop_NTPase"/>
</dbReference>
<feature type="region of interest" description="Disordered" evidence="3">
    <location>
        <begin position="333"/>
        <end position="355"/>
    </location>
</feature>
<evidence type="ECO:0000259" key="4">
    <source>
        <dbReference type="Pfam" id="PF19568"/>
    </source>
</evidence>
<sequence length="355" mass="38281">MLERVAHLLPSELSVVLSRMPVKAQEGLEEIRIRDNRPLEVWTLGVSTFVSSSGSLSDNPDGAYKPSYEVCRKLLERMTNHSVYAMEEELRRGYITVEGGHRIGLAGRTVLEEGRVRGIRDIGGFNVRIARDVTGVSGQTLPQLIDRSNRTIASTLIVGAPRQGKTTYIRDLARAISYGRWQSPQALGWSGRKVGIVDERSEIAACVRGIPTFDVGPRTDVMDACPKAEGMMMMIRSMSPEVLIVDEIGRDEDVEAIREAVRAGVSVVATAHAGDWEEAASRPAIKRLLQEGSFARGVVLRRTITGLTVKVVDLTAAETSVGFAGGTVGSAARAAGHSTASPREPTARAGDAHAP</sequence>
<evidence type="ECO:0000256" key="1">
    <source>
        <dbReference type="ARBA" id="ARBA00022741"/>
    </source>
</evidence>
<dbReference type="SUPFAM" id="SSF52540">
    <property type="entry name" value="P-loop containing nucleoside triphosphate hydrolases"/>
    <property type="match status" value="1"/>
</dbReference>
<dbReference type="AlphaFoldDB" id="A0A2V2YYZ0"/>
<dbReference type="PANTHER" id="PTHR20953">
    <property type="entry name" value="KINASE-RELATED"/>
    <property type="match status" value="1"/>
</dbReference>
<gene>
    <name evidence="5" type="ORF">DFQ01_104225</name>
</gene>
<organism evidence="5 6">
    <name type="scientific">Paenibacillus cellulosilyticus</name>
    <dbReference type="NCBI Taxonomy" id="375489"/>
    <lineage>
        <taxon>Bacteria</taxon>
        <taxon>Bacillati</taxon>
        <taxon>Bacillota</taxon>
        <taxon>Bacilli</taxon>
        <taxon>Bacillales</taxon>
        <taxon>Paenibacillaceae</taxon>
        <taxon>Paenibacillus</taxon>
    </lineage>
</organism>
<accession>A0A2V2YYZ0</accession>
<dbReference type="EMBL" id="QGTQ01000004">
    <property type="protein sequence ID" value="PWW05664.1"/>
    <property type="molecule type" value="Genomic_DNA"/>
</dbReference>
<keyword evidence="2" id="KW-0067">ATP-binding</keyword>
<dbReference type="Gene3D" id="3.40.50.300">
    <property type="entry name" value="P-loop containing nucleotide triphosphate hydrolases"/>
    <property type="match status" value="1"/>
</dbReference>
<dbReference type="InterPro" id="IPR045735">
    <property type="entry name" value="Spore_III_AA_AAA+_ATPase"/>
</dbReference>
<comment type="caution">
    <text evidence="5">The sequence shown here is derived from an EMBL/GenBank/DDBJ whole genome shotgun (WGS) entry which is preliminary data.</text>
</comment>
<dbReference type="NCBIfam" id="TIGR02858">
    <property type="entry name" value="spore_III_AA"/>
    <property type="match status" value="1"/>
</dbReference>
<keyword evidence="1" id="KW-0547">Nucleotide-binding</keyword>
<reference evidence="5 6" key="1">
    <citation type="submission" date="2018-05" db="EMBL/GenBank/DDBJ databases">
        <title>Genomic Encyclopedia of Type Strains, Phase III (KMG-III): the genomes of soil and plant-associated and newly described type strains.</title>
        <authorList>
            <person name="Whitman W."/>
        </authorList>
    </citation>
    <scope>NUCLEOTIDE SEQUENCE [LARGE SCALE GENOMIC DNA]</scope>
    <source>
        <strain evidence="5 6">CECT 5696</strain>
    </source>
</reference>
<evidence type="ECO:0000313" key="5">
    <source>
        <dbReference type="EMBL" id="PWW05664.1"/>
    </source>
</evidence>
<name>A0A2V2YYZ0_9BACL</name>
<keyword evidence="6" id="KW-1185">Reference proteome</keyword>
<protein>
    <submittedName>
        <fullName evidence="5">Stage III sporulation protein AA</fullName>
    </submittedName>
</protein>
<dbReference type="InterPro" id="IPR014217">
    <property type="entry name" value="Spore_III_AA"/>
</dbReference>
<evidence type="ECO:0000256" key="2">
    <source>
        <dbReference type="ARBA" id="ARBA00022840"/>
    </source>
</evidence>
<dbReference type="Proteomes" id="UP000246635">
    <property type="component" value="Unassembled WGS sequence"/>
</dbReference>
<dbReference type="RefSeq" id="WP_110043496.1">
    <property type="nucleotide sequence ID" value="NZ_CP054612.1"/>
</dbReference>
<dbReference type="Pfam" id="PF19568">
    <property type="entry name" value="Spore_III_AA"/>
    <property type="match status" value="1"/>
</dbReference>
<evidence type="ECO:0000313" key="6">
    <source>
        <dbReference type="Proteomes" id="UP000246635"/>
    </source>
</evidence>
<dbReference type="GO" id="GO:0005524">
    <property type="term" value="F:ATP binding"/>
    <property type="evidence" value="ECO:0007669"/>
    <property type="project" value="UniProtKB-KW"/>
</dbReference>